<comment type="caution">
    <text evidence="4">The sequence shown here is derived from an EMBL/GenBank/DDBJ whole genome shotgun (WGS) entry which is preliminary data.</text>
</comment>
<dbReference type="Proteomes" id="UP001218246">
    <property type="component" value="Unassembled WGS sequence"/>
</dbReference>
<feature type="modified residue" description="4-aspartylphosphate" evidence="1">
    <location>
        <position position="69"/>
    </location>
</feature>
<protein>
    <submittedName>
        <fullName evidence="4">Sensor domain-containing diguanylate cyclase</fullName>
        <ecNumber evidence="4">2.7.7.65</ecNumber>
    </submittedName>
</protein>
<dbReference type="NCBIfam" id="TIGR00254">
    <property type="entry name" value="GGDEF"/>
    <property type="match status" value="1"/>
</dbReference>
<dbReference type="InterPro" id="IPR011006">
    <property type="entry name" value="CheY-like_superfamily"/>
</dbReference>
<name>A0ABT6H0V8_9BACI</name>
<keyword evidence="4" id="KW-0548">Nucleotidyltransferase</keyword>
<evidence type="ECO:0000259" key="3">
    <source>
        <dbReference type="PROSITE" id="PS50887"/>
    </source>
</evidence>
<evidence type="ECO:0000313" key="5">
    <source>
        <dbReference type="Proteomes" id="UP001218246"/>
    </source>
</evidence>
<gene>
    <name evidence="4" type="ORF">P6P90_00115</name>
</gene>
<keyword evidence="5" id="KW-1185">Reference proteome</keyword>
<dbReference type="PROSITE" id="PS50110">
    <property type="entry name" value="RESPONSE_REGULATORY"/>
    <property type="match status" value="1"/>
</dbReference>
<dbReference type="InterPro" id="IPR050469">
    <property type="entry name" value="Diguanylate_Cyclase"/>
</dbReference>
<dbReference type="CDD" id="cd01949">
    <property type="entry name" value="GGDEF"/>
    <property type="match status" value="1"/>
</dbReference>
<dbReference type="PANTHER" id="PTHR45138">
    <property type="entry name" value="REGULATORY COMPONENTS OF SENSORY TRANSDUCTION SYSTEM"/>
    <property type="match status" value="1"/>
</dbReference>
<dbReference type="RefSeq" id="WP_124564843.1">
    <property type="nucleotide sequence ID" value="NZ_JARRRY010000001.1"/>
</dbReference>
<evidence type="ECO:0000256" key="1">
    <source>
        <dbReference type="PROSITE-ProRule" id="PRU00169"/>
    </source>
</evidence>
<accession>A0ABT6H0V8</accession>
<evidence type="ECO:0000313" key="4">
    <source>
        <dbReference type="EMBL" id="MDG5752403.1"/>
    </source>
</evidence>
<proteinExistence type="predicted"/>
<dbReference type="InterPro" id="IPR029787">
    <property type="entry name" value="Nucleotide_cyclase"/>
</dbReference>
<dbReference type="PROSITE" id="PS50887">
    <property type="entry name" value="GGDEF"/>
    <property type="match status" value="1"/>
</dbReference>
<dbReference type="Pfam" id="PF00990">
    <property type="entry name" value="GGDEF"/>
    <property type="match status" value="1"/>
</dbReference>
<feature type="domain" description="GGDEF" evidence="3">
    <location>
        <begin position="296"/>
        <end position="425"/>
    </location>
</feature>
<dbReference type="Gene3D" id="3.30.70.270">
    <property type="match status" value="1"/>
</dbReference>
<dbReference type="InterPro" id="IPR001789">
    <property type="entry name" value="Sig_transdc_resp-reg_receiver"/>
</dbReference>
<feature type="domain" description="Response regulatory" evidence="2">
    <location>
        <begin position="23"/>
        <end position="128"/>
    </location>
</feature>
<dbReference type="SUPFAM" id="SSF52172">
    <property type="entry name" value="CheY-like"/>
    <property type="match status" value="1"/>
</dbReference>
<keyword evidence="1" id="KW-0597">Phosphoprotein</keyword>
<dbReference type="InterPro" id="IPR000160">
    <property type="entry name" value="GGDEF_dom"/>
</dbReference>
<dbReference type="SUPFAM" id="SSF55073">
    <property type="entry name" value="Nucleotide cyclase"/>
    <property type="match status" value="1"/>
</dbReference>
<reference evidence="4 5" key="1">
    <citation type="submission" date="2023-04" db="EMBL/GenBank/DDBJ databases">
        <title>Ectobacillus antri isolated from activated sludge.</title>
        <authorList>
            <person name="Yan P."/>
            <person name="Liu X."/>
        </authorList>
    </citation>
    <scope>NUCLEOTIDE SEQUENCE [LARGE SCALE GENOMIC DNA]</scope>
    <source>
        <strain evidence="4 5">C18H</strain>
    </source>
</reference>
<keyword evidence="4" id="KW-0808">Transferase</keyword>
<dbReference type="EC" id="2.7.7.65" evidence="4"/>
<dbReference type="SMART" id="SM00267">
    <property type="entry name" value="GGDEF"/>
    <property type="match status" value="1"/>
</dbReference>
<dbReference type="InterPro" id="IPR043128">
    <property type="entry name" value="Rev_trsase/Diguanyl_cyclase"/>
</dbReference>
<dbReference type="GO" id="GO:0052621">
    <property type="term" value="F:diguanylate cyclase activity"/>
    <property type="evidence" value="ECO:0007669"/>
    <property type="project" value="UniProtKB-EC"/>
</dbReference>
<dbReference type="Gene3D" id="3.40.50.2300">
    <property type="match status" value="1"/>
</dbReference>
<organism evidence="4 5">
    <name type="scientific">Ectobacillus antri</name>
    <dbReference type="NCBI Taxonomy" id="2486280"/>
    <lineage>
        <taxon>Bacteria</taxon>
        <taxon>Bacillati</taxon>
        <taxon>Bacillota</taxon>
        <taxon>Bacilli</taxon>
        <taxon>Bacillales</taxon>
        <taxon>Bacillaceae</taxon>
        <taxon>Ectobacillus</taxon>
    </lineage>
</organism>
<dbReference type="EMBL" id="JARULN010000001">
    <property type="protein sequence ID" value="MDG5752403.1"/>
    <property type="molecule type" value="Genomic_DNA"/>
</dbReference>
<evidence type="ECO:0000259" key="2">
    <source>
        <dbReference type="PROSITE" id="PS50110"/>
    </source>
</evidence>
<dbReference type="PANTHER" id="PTHR45138:SF9">
    <property type="entry name" value="DIGUANYLATE CYCLASE DGCM-RELATED"/>
    <property type="match status" value="1"/>
</dbReference>
<sequence>MKILHFLLNNTIFQNLLHDLKVNVLFVGQDTDALLLTKNLQPNCLFIVDNIHDGHMLCEAVQPELIILDISTNQVHEFIEKISSPSNVIVILQERTAATFSLFDSGVRYFITPPVTPENLLAAIQKNLYELTLQRELDAQKDVVRGLLEFQQDMLLFVEDDELMDCNQNFLQFFGYDNISDFRDSNEVVADHFLDARGYYFPVNKWDWIEDCLQEPRKVKMKSAWGAEYIFLLRASGLPEDGTRFILIFNDITVIEKQEIEAQKMVTMDVLTTACNAYKFQVLFAEEWEKGFLNGTVFSLVLFDLDELRDINNKYGKDSGDLVLAQLGELITAHLHSKDIFARLEEDTFALLFPATTEREAFQRAEQLRFFIETKKFTGVPRLTASFGVAMYKSGVTREILMGRAKAALKEAKYKGKNQVCLYKNRRD</sequence>